<accession>A0A3M6C8N7</accession>
<evidence type="ECO:0000313" key="2">
    <source>
        <dbReference type="EMBL" id="RMV40222.1"/>
    </source>
</evidence>
<dbReference type="RefSeq" id="WP_081010225.1">
    <property type="nucleotide sequence ID" value="NZ_RBOO01000186.1"/>
</dbReference>
<dbReference type="InterPro" id="IPR007712">
    <property type="entry name" value="RelE/ParE_toxin"/>
</dbReference>
<comment type="caution">
    <text evidence="2">The sequence shown here is derived from an EMBL/GenBank/DDBJ whole genome shotgun (WGS) entry which is preliminary data.</text>
</comment>
<organism evidence="2 3">
    <name type="scientific">Pseudomonas syringae pv. maculicola</name>
    <dbReference type="NCBI Taxonomy" id="59511"/>
    <lineage>
        <taxon>Bacteria</taxon>
        <taxon>Pseudomonadati</taxon>
        <taxon>Pseudomonadota</taxon>
        <taxon>Gammaproteobacteria</taxon>
        <taxon>Pseudomonadales</taxon>
        <taxon>Pseudomonadaceae</taxon>
        <taxon>Pseudomonas</taxon>
    </lineage>
</organism>
<dbReference type="AlphaFoldDB" id="A0A3M6C8N7"/>
<protein>
    <submittedName>
        <fullName evidence="2">Uncharacterized protein</fullName>
    </submittedName>
</protein>
<evidence type="ECO:0000256" key="1">
    <source>
        <dbReference type="ARBA" id="ARBA00022649"/>
    </source>
</evidence>
<evidence type="ECO:0000313" key="3">
    <source>
        <dbReference type="Proteomes" id="UP000271631"/>
    </source>
</evidence>
<dbReference type="SUPFAM" id="SSF143011">
    <property type="entry name" value="RelE-like"/>
    <property type="match status" value="1"/>
</dbReference>
<dbReference type="InterPro" id="IPR035093">
    <property type="entry name" value="RelE/ParE_toxin_dom_sf"/>
</dbReference>
<name>A0A3M6C8N7_PSEYM</name>
<proteinExistence type="predicted"/>
<dbReference type="Gene3D" id="3.30.2310.20">
    <property type="entry name" value="RelE-like"/>
    <property type="match status" value="1"/>
</dbReference>
<dbReference type="Pfam" id="PF05016">
    <property type="entry name" value="ParE_toxin"/>
    <property type="match status" value="1"/>
</dbReference>
<dbReference type="Proteomes" id="UP000271631">
    <property type="component" value="Unassembled WGS sequence"/>
</dbReference>
<gene>
    <name evidence="2" type="ORF">ALP13_200152</name>
</gene>
<keyword evidence="1" id="KW-1277">Toxin-antitoxin system</keyword>
<dbReference type="EMBL" id="RBUQ01000090">
    <property type="protein sequence ID" value="RMV40222.1"/>
    <property type="molecule type" value="Genomic_DNA"/>
</dbReference>
<sequence>MLAIGLAPELEALEMGQKLDEFWKCRIGDYRIVSIIQDATLTILVVRLSRQQKGPGR</sequence>
<reference evidence="2 3" key="1">
    <citation type="submission" date="2018-08" db="EMBL/GenBank/DDBJ databases">
        <title>Recombination of ecologically and evolutionarily significant loci maintains genetic cohesion in the Pseudomonas syringae species complex.</title>
        <authorList>
            <person name="Dillon M."/>
            <person name="Thakur S."/>
            <person name="Almeida R.N.D."/>
            <person name="Weir B.S."/>
            <person name="Guttman D.S."/>
        </authorList>
    </citation>
    <scope>NUCLEOTIDE SEQUENCE [LARGE SCALE GENOMIC DNA]</scope>
    <source>
        <strain evidence="2 3">ICMP 11281</strain>
    </source>
</reference>